<feature type="transmembrane region" description="Helical" evidence="1">
    <location>
        <begin position="7"/>
        <end position="24"/>
    </location>
</feature>
<dbReference type="AlphaFoldDB" id="A0A0G1KCH3"/>
<keyword evidence="1" id="KW-0812">Transmembrane</keyword>
<reference evidence="2 3" key="1">
    <citation type="journal article" date="2015" name="Nature">
        <title>rRNA introns, odd ribosomes, and small enigmatic genomes across a large radiation of phyla.</title>
        <authorList>
            <person name="Brown C.T."/>
            <person name="Hug L.A."/>
            <person name="Thomas B.C."/>
            <person name="Sharon I."/>
            <person name="Castelle C.J."/>
            <person name="Singh A."/>
            <person name="Wilkins M.J."/>
            <person name="Williams K.H."/>
            <person name="Banfield J.F."/>
        </authorList>
    </citation>
    <scope>NUCLEOTIDE SEQUENCE [LARGE SCALE GENOMIC DNA]</scope>
</reference>
<dbReference type="Proteomes" id="UP000034032">
    <property type="component" value="Unassembled WGS sequence"/>
</dbReference>
<protein>
    <submittedName>
        <fullName evidence="2">Uncharacterized protein</fullName>
    </submittedName>
</protein>
<dbReference type="EMBL" id="LCJR01000022">
    <property type="protein sequence ID" value="KKT81298.1"/>
    <property type="molecule type" value="Genomic_DNA"/>
</dbReference>
<keyword evidence="1" id="KW-1133">Transmembrane helix</keyword>
<organism evidence="2 3">
    <name type="scientific">Candidatus Yanofskybacteria bacterium GW2011_GWA2_44_9</name>
    <dbReference type="NCBI Taxonomy" id="1619025"/>
    <lineage>
        <taxon>Bacteria</taxon>
        <taxon>Candidatus Yanofskyibacteriota</taxon>
    </lineage>
</organism>
<gene>
    <name evidence="2" type="ORF">UW79_C0022G0013</name>
</gene>
<evidence type="ECO:0000256" key="1">
    <source>
        <dbReference type="SAM" id="Phobius"/>
    </source>
</evidence>
<comment type="caution">
    <text evidence="2">The sequence shown here is derived from an EMBL/GenBank/DDBJ whole genome shotgun (WGS) entry which is preliminary data.</text>
</comment>
<keyword evidence="1" id="KW-0472">Membrane</keyword>
<accession>A0A0G1KCH3</accession>
<name>A0A0G1KCH3_9BACT</name>
<sequence>MKSLWTITALAGFLSLSIFGLWLMPYSPNHDHRCLAAFINNAKSPCPEEDPMGFANFHGGALKKISLSIAGGLEDLGAAFFAIVLMLGYLFWADGKTGLKFAGPYCYQSVSANPSPPAAELVWLALHENSGPGPAYFR</sequence>
<evidence type="ECO:0000313" key="3">
    <source>
        <dbReference type="Proteomes" id="UP000034032"/>
    </source>
</evidence>
<proteinExistence type="predicted"/>
<evidence type="ECO:0000313" key="2">
    <source>
        <dbReference type="EMBL" id="KKT81298.1"/>
    </source>
</evidence>
<feature type="transmembrane region" description="Helical" evidence="1">
    <location>
        <begin position="76"/>
        <end position="93"/>
    </location>
</feature>